<feature type="region of interest" description="Disordered" evidence="1">
    <location>
        <begin position="107"/>
        <end position="148"/>
    </location>
</feature>
<feature type="transmembrane region" description="Helical" evidence="2">
    <location>
        <begin position="26"/>
        <end position="47"/>
    </location>
</feature>
<evidence type="ECO:0000259" key="3">
    <source>
        <dbReference type="PROSITE" id="PS50004"/>
    </source>
</evidence>
<dbReference type="PANTHER" id="PTHR46129">
    <property type="entry name" value="SYNAPTOTAGMIN 14, ISOFORM D"/>
    <property type="match status" value="1"/>
</dbReference>
<feature type="compositionally biased region" description="Low complexity" evidence="1">
    <location>
        <begin position="416"/>
        <end position="428"/>
    </location>
</feature>
<dbReference type="SUPFAM" id="SSF49562">
    <property type="entry name" value="C2 domain (Calcium/lipid-binding domain, CaLB)"/>
    <property type="match status" value="2"/>
</dbReference>
<proteinExistence type="predicted"/>
<dbReference type="CDD" id="cd08408">
    <property type="entry name" value="C2B_Synaptotagmin-14_16"/>
    <property type="match status" value="1"/>
</dbReference>
<keyword evidence="2" id="KW-0472">Membrane</keyword>
<dbReference type="SMART" id="SM00239">
    <property type="entry name" value="C2"/>
    <property type="match status" value="2"/>
</dbReference>
<feature type="region of interest" description="Disordered" evidence="1">
    <location>
        <begin position="408"/>
        <end position="431"/>
    </location>
</feature>
<dbReference type="Pfam" id="PF00168">
    <property type="entry name" value="C2"/>
    <property type="match status" value="2"/>
</dbReference>
<reference evidence="4" key="1">
    <citation type="journal article" date="2021" name="Genome Biol. Evol.">
        <title>A High-Quality Reference Genome for a Parasitic Bivalve with Doubly Uniparental Inheritance (Bivalvia: Unionida).</title>
        <authorList>
            <person name="Smith C.H."/>
        </authorList>
    </citation>
    <scope>NUCLEOTIDE SEQUENCE</scope>
    <source>
        <strain evidence="4">CHS0354</strain>
    </source>
</reference>
<dbReference type="InterPro" id="IPR035892">
    <property type="entry name" value="C2_domain_sf"/>
</dbReference>
<evidence type="ECO:0000313" key="4">
    <source>
        <dbReference type="EMBL" id="KAK3608657.1"/>
    </source>
</evidence>
<feature type="domain" description="C2" evidence="3">
    <location>
        <begin position="278"/>
        <end position="397"/>
    </location>
</feature>
<reference evidence="4" key="2">
    <citation type="journal article" date="2021" name="Genome Biol. Evol.">
        <title>Developing a high-quality reference genome for a parasitic bivalve with doubly uniparental inheritance (Bivalvia: Unionida).</title>
        <authorList>
            <person name="Smith C.H."/>
        </authorList>
    </citation>
    <scope>NUCLEOTIDE SEQUENCE</scope>
    <source>
        <strain evidence="4">CHS0354</strain>
        <tissue evidence="4">Mantle</tissue>
    </source>
</reference>
<dbReference type="CDD" id="cd08389">
    <property type="entry name" value="C2A_Synaptotagmin-14_16"/>
    <property type="match status" value="1"/>
</dbReference>
<dbReference type="AlphaFoldDB" id="A0AAE0WCN1"/>
<feature type="domain" description="C2" evidence="3">
    <location>
        <begin position="433"/>
        <end position="568"/>
    </location>
</feature>
<dbReference type="PANTHER" id="PTHR46129:SF2">
    <property type="entry name" value="SYNAPTOTAGMIN 14, ISOFORM D"/>
    <property type="match status" value="1"/>
</dbReference>
<sequence>MENHTTYSEDALNLTDKTEASVPVEAVAFLGAVGAFLFMLVILYLYLNKSLCFADCGGFPCLNKPSKRSANSSLLGTAYAYEEESSSSDSDDEVLKRFRSSMETAQVKRSSSRYSQKEVSDKSIPIRRSLSGPHNATQAGIVKSGIKKEKSGIKREASGLKKDSSLTEEDIVIVTDEPGALPNSTVKEGEREQVGEQDLLALAAEDWKPGPLSREISPAKEVGGSMMTSMTSSKQTSEGSQVFSNQAFETSQSEPSLAVDEHLFDVSDLQQEGALISKCGSIETTFSYNARRGHMEVTIHQAQDIPTKERGGANNTQVRLLLLPTKKQRHKTKVKPGENPKFEETFTFTKISPGDVQGMGIRFRMYGVERMRRERMIGECIIGFASVSLEEPSTHWIILEPRSNLSHGESAGDVTSLSRSDSASSTQSLQHGGMPELLLGLSYNGTTGRLSVEVIKGSNFRNMAMNRPPDTYVKLTLMNSSGQKVTHSKTSVRRGQPNPLFKETFMFQVALFQLADTTLMVSVYNKRSMKKKEMIGWFALGLKSSGEEEASHWVDMRESKGEIVCRWHVLLES</sequence>
<organism evidence="4 5">
    <name type="scientific">Potamilus streckersoni</name>
    <dbReference type="NCBI Taxonomy" id="2493646"/>
    <lineage>
        <taxon>Eukaryota</taxon>
        <taxon>Metazoa</taxon>
        <taxon>Spiralia</taxon>
        <taxon>Lophotrochozoa</taxon>
        <taxon>Mollusca</taxon>
        <taxon>Bivalvia</taxon>
        <taxon>Autobranchia</taxon>
        <taxon>Heteroconchia</taxon>
        <taxon>Palaeoheterodonta</taxon>
        <taxon>Unionida</taxon>
        <taxon>Unionoidea</taxon>
        <taxon>Unionidae</taxon>
        <taxon>Ambleminae</taxon>
        <taxon>Lampsilini</taxon>
        <taxon>Potamilus</taxon>
    </lineage>
</organism>
<accession>A0AAE0WCN1</accession>
<reference evidence="4" key="3">
    <citation type="submission" date="2023-05" db="EMBL/GenBank/DDBJ databases">
        <authorList>
            <person name="Smith C.H."/>
        </authorList>
    </citation>
    <scope>NUCLEOTIDE SEQUENCE</scope>
    <source>
        <strain evidence="4">CHS0354</strain>
        <tissue evidence="4">Mantle</tissue>
    </source>
</reference>
<evidence type="ECO:0000313" key="5">
    <source>
        <dbReference type="Proteomes" id="UP001195483"/>
    </source>
</evidence>
<keyword evidence="2" id="KW-1133">Transmembrane helix</keyword>
<dbReference type="GO" id="GO:0005543">
    <property type="term" value="F:phospholipid binding"/>
    <property type="evidence" value="ECO:0007669"/>
    <property type="project" value="TreeGrafter"/>
</dbReference>
<gene>
    <name evidence="4" type="ORF">CHS0354_042671</name>
</gene>
<name>A0AAE0WCN1_9BIVA</name>
<dbReference type="FunFam" id="2.60.40.150:FF:000062">
    <property type="entry name" value="synaptotagmin-14 isoform X1"/>
    <property type="match status" value="1"/>
</dbReference>
<keyword evidence="5" id="KW-1185">Reference proteome</keyword>
<dbReference type="InterPro" id="IPR043541">
    <property type="entry name" value="SYT14/14L/16"/>
</dbReference>
<comment type="caution">
    <text evidence="4">The sequence shown here is derived from an EMBL/GenBank/DDBJ whole genome shotgun (WGS) entry which is preliminary data.</text>
</comment>
<protein>
    <recommendedName>
        <fullName evidence="3">C2 domain-containing protein</fullName>
    </recommendedName>
</protein>
<dbReference type="EMBL" id="JAEAOA010002356">
    <property type="protein sequence ID" value="KAK3608657.1"/>
    <property type="molecule type" value="Genomic_DNA"/>
</dbReference>
<dbReference type="InterPro" id="IPR000008">
    <property type="entry name" value="C2_dom"/>
</dbReference>
<evidence type="ECO:0000256" key="2">
    <source>
        <dbReference type="SAM" id="Phobius"/>
    </source>
</evidence>
<dbReference type="Proteomes" id="UP001195483">
    <property type="component" value="Unassembled WGS sequence"/>
</dbReference>
<dbReference type="PROSITE" id="PS50004">
    <property type="entry name" value="C2"/>
    <property type="match status" value="2"/>
</dbReference>
<evidence type="ECO:0000256" key="1">
    <source>
        <dbReference type="SAM" id="MobiDB-lite"/>
    </source>
</evidence>
<dbReference type="Gene3D" id="2.60.40.150">
    <property type="entry name" value="C2 domain"/>
    <property type="match status" value="2"/>
</dbReference>
<keyword evidence="2" id="KW-0812">Transmembrane</keyword>